<gene>
    <name evidence="2" type="ORF">KCV03_g8332</name>
</gene>
<reference evidence="2" key="1">
    <citation type="journal article" date="2021" name="J Fungi (Basel)">
        <title>Virulence traits and population genomics of the black yeast Aureobasidium melanogenum.</title>
        <authorList>
            <person name="Cernosa A."/>
            <person name="Sun X."/>
            <person name="Gostincar C."/>
            <person name="Fang C."/>
            <person name="Gunde-Cimerman N."/>
            <person name="Song Z."/>
        </authorList>
    </citation>
    <scope>NUCLEOTIDE SEQUENCE</scope>
    <source>
        <strain evidence="2">EXF-8016</strain>
    </source>
</reference>
<sequence length="196" mass="21704">MQLLPVFSLFLTVHSLAIEQRSCVSSDVIAVAQQVTDPHYFCAWYLSDGRTRSPIQNIGANALLKACKCITSVEPAGANAKNLDAIAKAARLQSFVSATCSSTSDTPISKEFKDSPSFCSFFDSFERHDSPIPNLNVPAVRHACNGLDLDQEIKLQVIFVFEETGCENLVNPVRQIKQQAGFQDFLEQDFHYQVIL</sequence>
<feature type="non-terminal residue" evidence="2">
    <location>
        <position position="196"/>
    </location>
</feature>
<reference evidence="2" key="2">
    <citation type="submission" date="2021-08" db="EMBL/GenBank/DDBJ databases">
        <authorList>
            <person name="Gostincar C."/>
            <person name="Sun X."/>
            <person name="Song Z."/>
            <person name="Gunde-Cimerman N."/>
        </authorList>
    </citation>
    <scope>NUCLEOTIDE SEQUENCE</scope>
    <source>
        <strain evidence="2">EXF-8016</strain>
    </source>
</reference>
<dbReference type="OrthoDB" id="3848409at2759"/>
<organism evidence="2 3">
    <name type="scientific">Aureobasidium melanogenum</name>
    <name type="common">Aureobasidium pullulans var. melanogenum</name>
    <dbReference type="NCBI Taxonomy" id="46634"/>
    <lineage>
        <taxon>Eukaryota</taxon>
        <taxon>Fungi</taxon>
        <taxon>Dikarya</taxon>
        <taxon>Ascomycota</taxon>
        <taxon>Pezizomycotina</taxon>
        <taxon>Dothideomycetes</taxon>
        <taxon>Dothideomycetidae</taxon>
        <taxon>Dothideales</taxon>
        <taxon>Saccotheciaceae</taxon>
        <taxon>Aureobasidium</taxon>
    </lineage>
</organism>
<feature type="signal peptide" evidence="1">
    <location>
        <begin position="1"/>
        <end position="17"/>
    </location>
</feature>
<evidence type="ECO:0000256" key="1">
    <source>
        <dbReference type="SAM" id="SignalP"/>
    </source>
</evidence>
<protein>
    <submittedName>
        <fullName evidence="2">Uncharacterized protein</fullName>
    </submittedName>
</protein>
<comment type="caution">
    <text evidence="2">The sequence shown here is derived from an EMBL/GenBank/DDBJ whole genome shotgun (WGS) entry which is preliminary data.</text>
</comment>
<dbReference type="EMBL" id="JAHFYH010000079">
    <property type="protein sequence ID" value="KAH0214852.1"/>
    <property type="molecule type" value="Genomic_DNA"/>
</dbReference>
<name>A0A9P8GBH2_AURME</name>
<proteinExistence type="predicted"/>
<evidence type="ECO:0000313" key="2">
    <source>
        <dbReference type="EMBL" id="KAH0214852.1"/>
    </source>
</evidence>
<evidence type="ECO:0000313" key="3">
    <source>
        <dbReference type="Proteomes" id="UP000767238"/>
    </source>
</evidence>
<dbReference type="Proteomes" id="UP000767238">
    <property type="component" value="Unassembled WGS sequence"/>
</dbReference>
<accession>A0A9P8GBH2</accession>
<feature type="chain" id="PRO_5040437304" evidence="1">
    <location>
        <begin position="18"/>
        <end position="196"/>
    </location>
</feature>
<dbReference type="AlphaFoldDB" id="A0A9P8GBH2"/>
<keyword evidence="1" id="KW-0732">Signal</keyword>